<comment type="caution">
    <text evidence="1">The sequence shown here is derived from an EMBL/GenBank/DDBJ whole genome shotgun (WGS) entry which is preliminary data.</text>
</comment>
<keyword evidence="2" id="KW-1185">Reference proteome</keyword>
<organism evidence="1 2">
    <name type="scientific">Anguilla anguilla</name>
    <name type="common">European freshwater eel</name>
    <name type="synonym">Muraena anguilla</name>
    <dbReference type="NCBI Taxonomy" id="7936"/>
    <lineage>
        <taxon>Eukaryota</taxon>
        <taxon>Metazoa</taxon>
        <taxon>Chordata</taxon>
        <taxon>Craniata</taxon>
        <taxon>Vertebrata</taxon>
        <taxon>Euteleostomi</taxon>
        <taxon>Actinopterygii</taxon>
        <taxon>Neopterygii</taxon>
        <taxon>Teleostei</taxon>
        <taxon>Anguilliformes</taxon>
        <taxon>Anguillidae</taxon>
        <taxon>Anguilla</taxon>
    </lineage>
</organism>
<dbReference type="AlphaFoldDB" id="A0A9D3MB70"/>
<sequence length="115" mass="12652">VLVRPALSKWHHSGPFSCARSPPTGKYHHHTFVRPRQICDSSGETAVEFQGELVGLQAELAGLLGFSPGRFSMVLHLKCSCGKSAPCTPIPKPPRSLTCRLSQHQYIAKCFLRVI</sequence>
<reference evidence="1" key="1">
    <citation type="submission" date="2021-01" db="EMBL/GenBank/DDBJ databases">
        <title>A chromosome-scale assembly of European eel, Anguilla anguilla.</title>
        <authorList>
            <person name="Henkel C."/>
            <person name="Jong-Raadsen S.A."/>
            <person name="Dufour S."/>
            <person name="Weltzien F.-A."/>
            <person name="Palstra A.P."/>
            <person name="Pelster B."/>
            <person name="Spaink H.P."/>
            <person name="Van Den Thillart G.E."/>
            <person name="Jansen H."/>
            <person name="Zahm M."/>
            <person name="Klopp C."/>
            <person name="Cedric C."/>
            <person name="Louis A."/>
            <person name="Berthelot C."/>
            <person name="Parey E."/>
            <person name="Roest Crollius H."/>
            <person name="Montfort J."/>
            <person name="Robinson-Rechavi M."/>
            <person name="Bucao C."/>
            <person name="Bouchez O."/>
            <person name="Gislard M."/>
            <person name="Lluch J."/>
            <person name="Milhes M."/>
            <person name="Lampietro C."/>
            <person name="Lopez Roques C."/>
            <person name="Donnadieu C."/>
            <person name="Braasch I."/>
            <person name="Desvignes T."/>
            <person name="Postlethwait J."/>
            <person name="Bobe J."/>
            <person name="Guiguen Y."/>
            <person name="Dirks R."/>
        </authorList>
    </citation>
    <scope>NUCLEOTIDE SEQUENCE</scope>
    <source>
        <strain evidence="1">Tag_6206</strain>
        <tissue evidence="1">Liver</tissue>
    </source>
</reference>
<dbReference type="EMBL" id="JAFIRN010000009">
    <property type="protein sequence ID" value="KAG5842408.1"/>
    <property type="molecule type" value="Genomic_DNA"/>
</dbReference>
<gene>
    <name evidence="1" type="ORF">ANANG_G00177340</name>
</gene>
<dbReference type="Proteomes" id="UP001044222">
    <property type="component" value="Chromosome 9"/>
</dbReference>
<protein>
    <submittedName>
        <fullName evidence="1">Uncharacterized protein</fullName>
    </submittedName>
</protein>
<name>A0A9D3MB70_ANGAN</name>
<proteinExistence type="predicted"/>
<evidence type="ECO:0000313" key="2">
    <source>
        <dbReference type="Proteomes" id="UP001044222"/>
    </source>
</evidence>
<accession>A0A9D3MB70</accession>
<evidence type="ECO:0000313" key="1">
    <source>
        <dbReference type="EMBL" id="KAG5842408.1"/>
    </source>
</evidence>
<feature type="non-terminal residue" evidence="1">
    <location>
        <position position="115"/>
    </location>
</feature>